<comment type="caution">
    <text evidence="2">The sequence shown here is derived from an EMBL/GenBank/DDBJ whole genome shotgun (WGS) entry which is preliminary data.</text>
</comment>
<dbReference type="Pfam" id="PF13604">
    <property type="entry name" value="AAA_30"/>
    <property type="match status" value="1"/>
</dbReference>
<feature type="domain" description="UvrD-like helicase C-terminal" evidence="1">
    <location>
        <begin position="819"/>
        <end position="865"/>
    </location>
</feature>
<keyword evidence="2" id="KW-0378">Hydrolase</keyword>
<dbReference type="Proteomes" id="UP000033725">
    <property type="component" value="Unassembled WGS sequence"/>
</dbReference>
<dbReference type="EMBL" id="JYIV01000027">
    <property type="protein sequence ID" value="KJL21320.1"/>
    <property type="molecule type" value="Genomic_DNA"/>
</dbReference>
<accession>A0A0F0KMG2</accession>
<dbReference type="Pfam" id="PF13538">
    <property type="entry name" value="UvrD_C_2"/>
    <property type="match status" value="1"/>
</dbReference>
<dbReference type="AlphaFoldDB" id="A0A0F0KMG2"/>
<name>A0A0F0KMG2_9MICO</name>
<dbReference type="RefSeq" id="WP_045264197.1">
    <property type="nucleotide sequence ID" value="NZ_JYIV01000027.1"/>
</dbReference>
<dbReference type="PATRIC" id="fig|82380.10.peg.2349"/>
<dbReference type="GO" id="GO:0008854">
    <property type="term" value="F:exodeoxyribonuclease V activity"/>
    <property type="evidence" value="ECO:0007669"/>
    <property type="project" value="UniProtKB-EC"/>
</dbReference>
<sequence length="906" mass="102680">MRTVDDQIRSADRAICDSIAALKGDRALMSLVVLSHLRNLVEGAAVRLHTGRADADYDYDAIQAALVAIGSAPKRVQFLHRFHKLLQESVSHYTMDGDTSERLMLKYYEYLIRLRLLLRAACKIETLNNLEDFPVNLDPSLREYHRKIAARIDAVRANPTPGGVRNRYYVHRIRPIFTKGRILYEVVFRATTDHLQKVDRIIAFTDIEMTDKYAANLTVVSEAIDVLGQTMPITIITDWEVSIRPCEFDNFARLFGVASKVSSGSSEYRVLMKYLTRTETGLLDVVALPDTRFAGLREDATRRVQKAAIFPVLERARDLISRHRPGHNMIRYLMLRMNNLILKQQYSSQTSSLLSNLNLDRGCKPFDSMPFCTSPKKHNVTFSDLVESLDTRDRVHELLARRVKNNVEQHGMLYTPDEELERFGDIDALIATFNSKLWHGHRPARDLVHDKKHVFVQEYEDDSVEIIEELQAHAKSGIGGYTEAVERWLEETPTVNVDDPVKEAALKALFASSQVALIYGAAGTGKSTMIDHIAHFFNDKRKLFLAHTNPAKNNLERRVSAQNSTFRTIASHLWNDTGTEFDVLFIDECSIVSNDDLLQVLRRTSFELLVLVGDSYQIESIKFGNWFTLAPAFLPDSSVFELTSPYRTKSAQLLKFWDAVRGIEPNIEELLAHYGYSAVLDETLFAPRNDQEIILCLNYDGLYGINNINRFLQSGNPGEATVWGVSTYKIGDPVLFGDTSRFRGVIYNNLKGTIVGIETFPGQIQFDIELDRILTAFDVARVSGLQWLGGSTVRFSVSEQGSTDEEDESNSKTVPFQVAYAVSIHKAQGLEYDSVKVVITDANEDRFSHSIFYTAVTRARERLTIFWTPETQHAVLSRLERPHQGRDLGLLRGRRGLKSIGSKKRP</sequence>
<organism evidence="2 3">
    <name type="scientific">Microbacterium oxydans</name>
    <dbReference type="NCBI Taxonomy" id="82380"/>
    <lineage>
        <taxon>Bacteria</taxon>
        <taxon>Bacillati</taxon>
        <taxon>Actinomycetota</taxon>
        <taxon>Actinomycetes</taxon>
        <taxon>Micrococcales</taxon>
        <taxon>Microbacteriaceae</taxon>
        <taxon>Microbacterium</taxon>
    </lineage>
</organism>
<gene>
    <name evidence="2" type="primary">recD_2</name>
    <name evidence="2" type="ORF">RN51_02335</name>
</gene>
<dbReference type="CDD" id="cd18809">
    <property type="entry name" value="SF1_C_RecD"/>
    <property type="match status" value="1"/>
</dbReference>
<dbReference type="EC" id="3.1.11.5" evidence="2"/>
<dbReference type="Gene3D" id="3.40.50.300">
    <property type="entry name" value="P-loop containing nucleotide triphosphate hydrolases"/>
    <property type="match status" value="2"/>
</dbReference>
<dbReference type="InterPro" id="IPR027417">
    <property type="entry name" value="P-loop_NTPase"/>
</dbReference>
<evidence type="ECO:0000259" key="1">
    <source>
        <dbReference type="Pfam" id="PF13538"/>
    </source>
</evidence>
<evidence type="ECO:0000313" key="3">
    <source>
        <dbReference type="Proteomes" id="UP000033725"/>
    </source>
</evidence>
<evidence type="ECO:0000313" key="2">
    <source>
        <dbReference type="EMBL" id="KJL21320.1"/>
    </source>
</evidence>
<dbReference type="InterPro" id="IPR027785">
    <property type="entry name" value="UvrD-like_helicase_C"/>
</dbReference>
<dbReference type="OrthoDB" id="9763659at2"/>
<reference evidence="2 3" key="1">
    <citation type="submission" date="2015-02" db="EMBL/GenBank/DDBJ databases">
        <title>Draft genome sequences of ten Microbacterium spp. with emphasis on heavy metal contaminated environments.</title>
        <authorList>
            <person name="Corretto E."/>
        </authorList>
    </citation>
    <scope>NUCLEOTIDE SEQUENCE [LARGE SCALE GENOMIC DNA]</scope>
    <source>
        <strain evidence="2 3">BEL163</strain>
    </source>
</reference>
<dbReference type="SUPFAM" id="SSF52540">
    <property type="entry name" value="P-loop containing nucleoside triphosphate hydrolases"/>
    <property type="match status" value="2"/>
</dbReference>
<proteinExistence type="predicted"/>
<protein>
    <submittedName>
        <fullName evidence="2">RecBCD enzyme subunit RecD</fullName>
        <ecNumber evidence="2">3.1.11.5</ecNumber>
    </submittedName>
</protein>